<name>A0ABY3WDE9_9MICC</name>
<keyword evidence="3" id="KW-0328">Glycosyltransferase</keyword>
<dbReference type="PANTHER" id="PTHR43179">
    <property type="entry name" value="RHAMNOSYLTRANSFERASE WBBL"/>
    <property type="match status" value="1"/>
</dbReference>
<keyword evidence="4" id="KW-0808">Transferase</keyword>
<dbReference type="InterPro" id="IPR001173">
    <property type="entry name" value="Glyco_trans_2-like"/>
</dbReference>
<evidence type="ECO:0000259" key="5">
    <source>
        <dbReference type="Pfam" id="PF00535"/>
    </source>
</evidence>
<gene>
    <name evidence="6" type="ORF">MNQ99_03380</name>
</gene>
<evidence type="ECO:0000313" key="7">
    <source>
        <dbReference type="Proteomes" id="UP000829069"/>
    </source>
</evidence>
<evidence type="ECO:0000313" key="6">
    <source>
        <dbReference type="EMBL" id="UNK46426.1"/>
    </source>
</evidence>
<dbReference type="RefSeq" id="WP_241914453.1">
    <property type="nucleotide sequence ID" value="NZ_CP093326.1"/>
</dbReference>
<dbReference type="PANTHER" id="PTHR43179:SF12">
    <property type="entry name" value="GALACTOFURANOSYLTRANSFERASE GLFT2"/>
    <property type="match status" value="1"/>
</dbReference>
<organism evidence="6 7">
    <name type="scientific">Arthrobacter sulfonylureivorans</name>
    <dbReference type="NCBI Taxonomy" id="2486855"/>
    <lineage>
        <taxon>Bacteria</taxon>
        <taxon>Bacillati</taxon>
        <taxon>Actinomycetota</taxon>
        <taxon>Actinomycetes</taxon>
        <taxon>Micrococcales</taxon>
        <taxon>Micrococcaceae</taxon>
        <taxon>Arthrobacter</taxon>
    </lineage>
</organism>
<protein>
    <submittedName>
        <fullName evidence="6">Glycosyltransferase family 2 protein</fullName>
    </submittedName>
</protein>
<evidence type="ECO:0000256" key="2">
    <source>
        <dbReference type="ARBA" id="ARBA00006739"/>
    </source>
</evidence>
<evidence type="ECO:0000256" key="3">
    <source>
        <dbReference type="ARBA" id="ARBA00022676"/>
    </source>
</evidence>
<keyword evidence="7" id="KW-1185">Reference proteome</keyword>
<reference evidence="6 7" key="1">
    <citation type="submission" date="2022-03" db="EMBL/GenBank/DDBJ databases">
        <title>Isotopic signatures of nitrous oxide derived from detoxification processes.</title>
        <authorList>
            <person name="Behrendt U."/>
            <person name="Buchen C."/>
            <person name="Well R."/>
            <person name="Ulrich A."/>
            <person name="Rohe L."/>
            <person name="Kolb S."/>
            <person name="Schloter M."/>
            <person name="Horn M.A."/>
            <person name="Augustin J."/>
        </authorList>
    </citation>
    <scope>NUCLEOTIDE SEQUENCE [LARGE SCALE GENOMIC DNA]</scope>
    <source>
        <strain evidence="6 7">S4-C24</strain>
    </source>
</reference>
<dbReference type="SUPFAM" id="SSF53448">
    <property type="entry name" value="Nucleotide-diphospho-sugar transferases"/>
    <property type="match status" value="1"/>
</dbReference>
<proteinExistence type="inferred from homology"/>
<dbReference type="InterPro" id="IPR029044">
    <property type="entry name" value="Nucleotide-diphossugar_trans"/>
</dbReference>
<sequence>MSRRSAGSWAVPPPGSAPELDVLVPSYGREAELAVTLSGLASQDGPAFSVVISDQSDGAPAWEHPAVAAMTRVLKAQGRPVRLERHLPRHGLAEQRHFLLGLATAELVLFLDNDVWLEPGMLARMTAAIRQEGCGFIGAAVQGMSFLDDVRPGEQEPFELWDGPVSPEHIRRSDERFARWQLHNAANLTHIAAELGIADGGWRLYKIAWAGGCVLYRRDALLDCGGFEFWRELPPDHAGEDVVAQLKVMERYGGAGILPSGAVHLESPTTVTDRSTEATDVVLRE</sequence>
<dbReference type="Gene3D" id="3.90.550.10">
    <property type="entry name" value="Spore Coat Polysaccharide Biosynthesis Protein SpsA, Chain A"/>
    <property type="match status" value="1"/>
</dbReference>
<comment type="similarity">
    <text evidence="2">Belongs to the glycosyltransferase 2 family.</text>
</comment>
<feature type="domain" description="Glycosyltransferase 2-like" evidence="5">
    <location>
        <begin position="22"/>
        <end position="141"/>
    </location>
</feature>
<comment type="pathway">
    <text evidence="1">Cell wall biogenesis; cell wall polysaccharide biosynthesis.</text>
</comment>
<accession>A0ABY3WDE9</accession>
<dbReference type="Pfam" id="PF00535">
    <property type="entry name" value="Glycos_transf_2"/>
    <property type="match status" value="1"/>
</dbReference>
<evidence type="ECO:0000256" key="1">
    <source>
        <dbReference type="ARBA" id="ARBA00004776"/>
    </source>
</evidence>
<dbReference type="CDD" id="cd00761">
    <property type="entry name" value="Glyco_tranf_GTA_type"/>
    <property type="match status" value="1"/>
</dbReference>
<evidence type="ECO:0000256" key="4">
    <source>
        <dbReference type="ARBA" id="ARBA00022679"/>
    </source>
</evidence>
<dbReference type="Proteomes" id="UP000829069">
    <property type="component" value="Chromosome"/>
</dbReference>
<dbReference type="EMBL" id="CP093326">
    <property type="protein sequence ID" value="UNK46426.1"/>
    <property type="molecule type" value="Genomic_DNA"/>
</dbReference>